<dbReference type="Pfam" id="PF02852">
    <property type="entry name" value="Pyr_redox_dim"/>
    <property type="match status" value="1"/>
</dbReference>
<evidence type="ECO:0000256" key="1">
    <source>
        <dbReference type="ARBA" id="ARBA00001974"/>
    </source>
</evidence>
<feature type="domain" description="Pyridine nucleotide-disulphide oxidoreductase dimerisation" evidence="4">
    <location>
        <begin position="318"/>
        <end position="393"/>
    </location>
</feature>
<reference evidence="6 7" key="1">
    <citation type="submission" date="2023-12" db="EMBL/GenBank/DDBJ databases">
        <title>Baltic Sea Cyanobacteria.</title>
        <authorList>
            <person name="Delbaje E."/>
            <person name="Fewer D.P."/>
            <person name="Shishido T.K."/>
        </authorList>
    </citation>
    <scope>NUCLEOTIDE SEQUENCE [LARGE SCALE GENOMIC DNA]</scope>
    <source>
        <strain evidence="6 7">UHCC 0370</strain>
    </source>
</reference>
<evidence type="ECO:0000313" key="6">
    <source>
        <dbReference type="EMBL" id="MEA5478897.1"/>
    </source>
</evidence>
<feature type="domain" description="FAD/NAD(P)-binding" evidence="5">
    <location>
        <begin position="5"/>
        <end position="267"/>
    </location>
</feature>
<sequence length="430" mass="48242">MSVDYDLVVIGMSASAHKLVNLAAQRKARVAWVWNQANDSYLNIAQNIAQINYILQLLKTKVGDRPKPERLKLSAQQIPSIIHNFCHEEIQEILQKNGVDVIVGACKFQSQAKNSYILEVSETSLTALSHDTSQRCLSSRAYAIAYDTPTPLRKIFGLADHNYITAHQLLHLQDLPNSIAVLGDDPDTCAIAQTLNFLGVHTSLITNSSHVLPNIDVAIARTLQAQLEAEGVEVYTSTQVTAVSKAEQDRSRIWLNNTTIDCDRLLVTSAPKEFDYPSDRHIYQCRNDQDIAKIVQQALQTSLWQSAPSAKFPEITYVSTTPPLAQIGMTEVLAKLKYKQVYVLDSYAENGLCKIICDRRGQILGASMFGDRAQLVIEAIAIAMQGKVKIQDIGVLQELQITEQWTELHRNHAQLAKLKDWFTFRRDWNM</sequence>
<dbReference type="Gene3D" id="3.30.390.30">
    <property type="match status" value="1"/>
</dbReference>
<dbReference type="InterPro" id="IPR016156">
    <property type="entry name" value="FAD/NAD-linked_Rdtase_dimer_sf"/>
</dbReference>
<organism evidence="6 7">
    <name type="scientific">Pseudanabaena galeata UHCC 0370</name>
    <dbReference type="NCBI Taxonomy" id="3110310"/>
    <lineage>
        <taxon>Bacteria</taxon>
        <taxon>Bacillati</taxon>
        <taxon>Cyanobacteriota</taxon>
        <taxon>Cyanophyceae</taxon>
        <taxon>Pseudanabaenales</taxon>
        <taxon>Pseudanabaenaceae</taxon>
        <taxon>Pseudanabaena</taxon>
    </lineage>
</organism>
<dbReference type="InterPro" id="IPR004099">
    <property type="entry name" value="Pyr_nucl-diS_OxRdtase_dimer"/>
</dbReference>
<gene>
    <name evidence="6" type="ORF">VB774_14820</name>
</gene>
<dbReference type="InterPro" id="IPR023753">
    <property type="entry name" value="FAD/NAD-binding_dom"/>
</dbReference>
<protein>
    <submittedName>
        <fullName evidence="6">FAD-dependent oxidoreductase</fullName>
    </submittedName>
</protein>
<evidence type="ECO:0000259" key="4">
    <source>
        <dbReference type="Pfam" id="PF02852"/>
    </source>
</evidence>
<accession>A0ABU5TKN5</accession>
<dbReference type="EMBL" id="JAYGIE010000080">
    <property type="protein sequence ID" value="MEA5478897.1"/>
    <property type="molecule type" value="Genomic_DNA"/>
</dbReference>
<comment type="cofactor">
    <cofactor evidence="1">
        <name>FAD</name>
        <dbReference type="ChEBI" id="CHEBI:57692"/>
    </cofactor>
</comment>
<keyword evidence="7" id="KW-1185">Reference proteome</keyword>
<name>A0ABU5TKN5_9CYAN</name>
<comment type="caution">
    <text evidence="6">The sequence shown here is derived from an EMBL/GenBank/DDBJ whole genome shotgun (WGS) entry which is preliminary data.</text>
</comment>
<dbReference type="Proteomes" id="UP001301388">
    <property type="component" value="Unassembled WGS sequence"/>
</dbReference>
<dbReference type="SUPFAM" id="SSF51905">
    <property type="entry name" value="FAD/NAD(P)-binding domain"/>
    <property type="match status" value="1"/>
</dbReference>
<keyword evidence="2" id="KW-0285">Flavoprotein</keyword>
<keyword evidence="3" id="KW-0274">FAD</keyword>
<evidence type="ECO:0000313" key="7">
    <source>
        <dbReference type="Proteomes" id="UP001301388"/>
    </source>
</evidence>
<proteinExistence type="predicted"/>
<dbReference type="PANTHER" id="PTHR43014:SF2">
    <property type="entry name" value="MERCURIC REDUCTASE"/>
    <property type="match status" value="1"/>
</dbReference>
<dbReference type="Gene3D" id="3.50.50.60">
    <property type="entry name" value="FAD/NAD(P)-binding domain"/>
    <property type="match status" value="2"/>
</dbReference>
<dbReference type="PANTHER" id="PTHR43014">
    <property type="entry name" value="MERCURIC REDUCTASE"/>
    <property type="match status" value="1"/>
</dbReference>
<evidence type="ECO:0000259" key="5">
    <source>
        <dbReference type="Pfam" id="PF07992"/>
    </source>
</evidence>
<evidence type="ECO:0000256" key="3">
    <source>
        <dbReference type="ARBA" id="ARBA00022827"/>
    </source>
</evidence>
<dbReference type="Pfam" id="PF07992">
    <property type="entry name" value="Pyr_redox_2"/>
    <property type="match status" value="1"/>
</dbReference>
<dbReference type="SUPFAM" id="SSF55424">
    <property type="entry name" value="FAD/NAD-linked reductases, dimerisation (C-terminal) domain"/>
    <property type="match status" value="1"/>
</dbReference>
<dbReference type="InterPro" id="IPR036188">
    <property type="entry name" value="FAD/NAD-bd_sf"/>
</dbReference>
<evidence type="ECO:0000256" key="2">
    <source>
        <dbReference type="ARBA" id="ARBA00022630"/>
    </source>
</evidence>